<gene>
    <name evidence="2" type="ORF">VFPPC_08158</name>
</gene>
<comment type="caution">
    <text evidence="2">The sequence shown here is derived from an EMBL/GenBank/DDBJ whole genome shotgun (WGS) entry which is preliminary data.</text>
</comment>
<reference evidence="2 3" key="1">
    <citation type="journal article" date="2016" name="PLoS Pathog.">
        <title>Biosynthesis of antibiotic leucinostatins in bio-control fungus Purpureocillium lilacinum and their inhibition on phytophthora revealed by genome mining.</title>
        <authorList>
            <person name="Wang G."/>
            <person name="Liu Z."/>
            <person name="Lin R."/>
            <person name="Li E."/>
            <person name="Mao Z."/>
            <person name="Ling J."/>
            <person name="Yang Y."/>
            <person name="Yin W.B."/>
            <person name="Xie B."/>
        </authorList>
    </citation>
    <scope>NUCLEOTIDE SEQUENCE [LARGE SCALE GENOMIC DNA]</scope>
    <source>
        <strain evidence="2">170</strain>
    </source>
</reference>
<dbReference type="Pfam" id="PF08939">
    <property type="entry name" value="Bles03"/>
    <property type="match status" value="1"/>
</dbReference>
<keyword evidence="3" id="KW-1185">Reference proteome</keyword>
<dbReference type="SUPFAM" id="SSF55418">
    <property type="entry name" value="eIF4e-like"/>
    <property type="match status" value="1"/>
</dbReference>
<evidence type="ECO:0000256" key="1">
    <source>
        <dbReference type="ARBA" id="ARBA00010568"/>
    </source>
</evidence>
<dbReference type="Gene3D" id="3.30.760.10">
    <property type="entry name" value="RNA Cap, Translation Initiation Factor Eif4e"/>
    <property type="match status" value="1"/>
</dbReference>
<dbReference type="PANTHER" id="PTHR31977">
    <property type="entry name" value="UPF0696 PROTEIN C11ORF68"/>
    <property type="match status" value="1"/>
</dbReference>
<sequence length="307" mass="34690">MDTDTNESHFYGTEEERQLLQARVDRFDVSAWAKQHKTWGFGSPRRQPSRCAESAKLHNPYAGVGYAWQLTETLDQFLTRLPPATTDQSDETPWIFVCNPYVSREGKHEESGAFIKGNEDEAPAEKDSQLRFVVQGAMERLDLLADLKRKVESSGKSTAFVNRELLQEKKQAVSDVLALAHAGKVRSGKWMLFCPPSEVNEVWRVVAKATAQNELGIAAKVAPRPQFDDNRKDRLICVYTTDFQDKSDVGRVLQQLKTLKLAESNQRSIYYKPDIFTYIGLAHGNPWGLAASIYNSQVFTRQNSNGN</sequence>
<comment type="similarity">
    <text evidence="1">Belongs to the UPF0696 family.</text>
</comment>
<dbReference type="AlphaFoldDB" id="A0A179FN94"/>
<dbReference type="InterPro" id="IPR023398">
    <property type="entry name" value="TIF_eIF4e-like"/>
</dbReference>
<evidence type="ECO:0000313" key="3">
    <source>
        <dbReference type="Proteomes" id="UP000078397"/>
    </source>
</evidence>
<dbReference type="OrthoDB" id="10067381at2759"/>
<dbReference type="KEGG" id="pchm:VFPPC_08158"/>
<name>A0A179FN94_METCM</name>
<proteinExistence type="inferred from homology"/>
<protein>
    <submittedName>
        <fullName evidence="2">Translation Initiation factor eIF- 4e-like domain-containing protein</fullName>
    </submittedName>
</protein>
<dbReference type="GeneID" id="28850906"/>
<dbReference type="EMBL" id="LSBJ02000004">
    <property type="protein sequence ID" value="OAQ66621.1"/>
    <property type="molecule type" value="Genomic_DNA"/>
</dbReference>
<dbReference type="Proteomes" id="UP000078397">
    <property type="component" value="Unassembled WGS sequence"/>
</dbReference>
<dbReference type="RefSeq" id="XP_018143708.1">
    <property type="nucleotide sequence ID" value="XM_018286912.1"/>
</dbReference>
<dbReference type="InterPro" id="IPR015034">
    <property type="entry name" value="Bles03"/>
</dbReference>
<evidence type="ECO:0000313" key="2">
    <source>
        <dbReference type="EMBL" id="OAQ66621.1"/>
    </source>
</evidence>
<dbReference type="GO" id="GO:0003743">
    <property type="term" value="F:translation initiation factor activity"/>
    <property type="evidence" value="ECO:0007669"/>
    <property type="project" value="UniProtKB-KW"/>
</dbReference>
<dbReference type="PANTHER" id="PTHR31977:SF1">
    <property type="entry name" value="UPF0696 PROTEIN C11ORF68"/>
    <property type="match status" value="1"/>
</dbReference>
<accession>A0A179FN94</accession>
<organism evidence="2 3">
    <name type="scientific">Pochonia chlamydosporia 170</name>
    <dbReference type="NCBI Taxonomy" id="1380566"/>
    <lineage>
        <taxon>Eukaryota</taxon>
        <taxon>Fungi</taxon>
        <taxon>Dikarya</taxon>
        <taxon>Ascomycota</taxon>
        <taxon>Pezizomycotina</taxon>
        <taxon>Sordariomycetes</taxon>
        <taxon>Hypocreomycetidae</taxon>
        <taxon>Hypocreales</taxon>
        <taxon>Clavicipitaceae</taxon>
        <taxon>Pochonia</taxon>
    </lineage>
</organism>